<evidence type="ECO:0000256" key="1">
    <source>
        <dbReference type="SAM" id="MobiDB-lite"/>
    </source>
</evidence>
<comment type="caution">
    <text evidence="2">The sequence shown here is derived from an EMBL/GenBank/DDBJ whole genome shotgun (WGS) entry which is preliminary data.</text>
</comment>
<name>A0ABR2XKT5_9PEZI</name>
<dbReference type="Proteomes" id="UP001465668">
    <property type="component" value="Unassembled WGS sequence"/>
</dbReference>
<accession>A0ABR2XKT5</accession>
<feature type="compositionally biased region" description="Polar residues" evidence="1">
    <location>
        <begin position="11"/>
        <end position="29"/>
    </location>
</feature>
<protein>
    <submittedName>
        <fullName evidence="2">Uncharacterized protein</fullName>
    </submittedName>
</protein>
<gene>
    <name evidence="2" type="ORF">SCAR479_09100</name>
</gene>
<keyword evidence="3" id="KW-1185">Reference proteome</keyword>
<feature type="region of interest" description="Disordered" evidence="1">
    <location>
        <begin position="1"/>
        <end position="36"/>
    </location>
</feature>
<feature type="region of interest" description="Disordered" evidence="1">
    <location>
        <begin position="120"/>
        <end position="143"/>
    </location>
</feature>
<reference evidence="2 3" key="1">
    <citation type="submission" date="2024-02" db="EMBL/GenBank/DDBJ databases">
        <title>First draft genome assembly of two strains of Seiridium cardinale.</title>
        <authorList>
            <person name="Emiliani G."/>
            <person name="Scali E."/>
        </authorList>
    </citation>
    <scope>NUCLEOTIDE SEQUENCE [LARGE SCALE GENOMIC DNA]</scope>
    <source>
        <strain evidence="2 3">BM-138-000479</strain>
    </source>
</reference>
<organism evidence="2 3">
    <name type="scientific">Seiridium cardinale</name>
    <dbReference type="NCBI Taxonomy" id="138064"/>
    <lineage>
        <taxon>Eukaryota</taxon>
        <taxon>Fungi</taxon>
        <taxon>Dikarya</taxon>
        <taxon>Ascomycota</taxon>
        <taxon>Pezizomycotina</taxon>
        <taxon>Sordariomycetes</taxon>
        <taxon>Xylariomycetidae</taxon>
        <taxon>Amphisphaeriales</taxon>
        <taxon>Sporocadaceae</taxon>
        <taxon>Seiridium</taxon>
    </lineage>
</organism>
<proteinExistence type="predicted"/>
<evidence type="ECO:0000313" key="3">
    <source>
        <dbReference type="Proteomes" id="UP001465668"/>
    </source>
</evidence>
<sequence>MVGRSKPQPGQPKSGTKASATSLRSNLNGFSPRGPRQRRQELLNIRHLNLRATPRVTIARYESPALARFLRVCAHGISTVALGGSDFVGHRQLHLRLPQAIGLFDICRLAPETFPYVKPSVQKEQPLGPDTSPASRSAVPSMTARIAVRHP</sequence>
<dbReference type="EMBL" id="JARVKM010000043">
    <property type="protein sequence ID" value="KAK9774236.1"/>
    <property type="molecule type" value="Genomic_DNA"/>
</dbReference>
<evidence type="ECO:0000313" key="2">
    <source>
        <dbReference type="EMBL" id="KAK9774236.1"/>
    </source>
</evidence>